<feature type="region of interest" description="Disordered" evidence="1">
    <location>
        <begin position="60"/>
        <end position="91"/>
    </location>
</feature>
<sequence>MNVSSGPNKRLTMMSLKSQPTFPKKYMRPFIEVDPNLETAERTTGETICHIWMNRRDDGIELEDNDDEEKLEEKPPAAPDTLQSLRTSKKD</sequence>
<gene>
    <name evidence="2" type="ORF">AVEN_271866_1</name>
</gene>
<accession>A0A4Y2TSE0</accession>
<dbReference type="OrthoDB" id="6590871at2759"/>
<feature type="compositionally biased region" description="Acidic residues" evidence="1">
    <location>
        <begin position="60"/>
        <end position="70"/>
    </location>
</feature>
<organism evidence="2 3">
    <name type="scientific">Araneus ventricosus</name>
    <name type="common">Orbweaver spider</name>
    <name type="synonym">Epeira ventricosa</name>
    <dbReference type="NCBI Taxonomy" id="182803"/>
    <lineage>
        <taxon>Eukaryota</taxon>
        <taxon>Metazoa</taxon>
        <taxon>Ecdysozoa</taxon>
        <taxon>Arthropoda</taxon>
        <taxon>Chelicerata</taxon>
        <taxon>Arachnida</taxon>
        <taxon>Araneae</taxon>
        <taxon>Araneomorphae</taxon>
        <taxon>Entelegynae</taxon>
        <taxon>Araneoidea</taxon>
        <taxon>Araneidae</taxon>
        <taxon>Araneus</taxon>
    </lineage>
</organism>
<dbReference type="EMBL" id="BGPR01030813">
    <property type="protein sequence ID" value="GBO03553.1"/>
    <property type="molecule type" value="Genomic_DNA"/>
</dbReference>
<feature type="compositionally biased region" description="Polar residues" evidence="1">
    <location>
        <begin position="81"/>
        <end position="91"/>
    </location>
</feature>
<protein>
    <submittedName>
        <fullName evidence="2">Uncharacterized protein</fullName>
    </submittedName>
</protein>
<dbReference type="Proteomes" id="UP000499080">
    <property type="component" value="Unassembled WGS sequence"/>
</dbReference>
<evidence type="ECO:0000256" key="1">
    <source>
        <dbReference type="SAM" id="MobiDB-lite"/>
    </source>
</evidence>
<keyword evidence="3" id="KW-1185">Reference proteome</keyword>
<proteinExistence type="predicted"/>
<dbReference type="AlphaFoldDB" id="A0A4Y2TSE0"/>
<comment type="caution">
    <text evidence="2">The sequence shown here is derived from an EMBL/GenBank/DDBJ whole genome shotgun (WGS) entry which is preliminary data.</text>
</comment>
<reference evidence="2 3" key="1">
    <citation type="journal article" date="2019" name="Sci. Rep.">
        <title>Orb-weaving spider Araneus ventricosus genome elucidates the spidroin gene catalogue.</title>
        <authorList>
            <person name="Kono N."/>
            <person name="Nakamura H."/>
            <person name="Ohtoshi R."/>
            <person name="Moran D.A.P."/>
            <person name="Shinohara A."/>
            <person name="Yoshida Y."/>
            <person name="Fujiwara M."/>
            <person name="Mori M."/>
            <person name="Tomita M."/>
            <person name="Arakawa K."/>
        </authorList>
    </citation>
    <scope>NUCLEOTIDE SEQUENCE [LARGE SCALE GENOMIC DNA]</scope>
</reference>
<evidence type="ECO:0000313" key="3">
    <source>
        <dbReference type="Proteomes" id="UP000499080"/>
    </source>
</evidence>
<name>A0A4Y2TSE0_ARAVE</name>
<evidence type="ECO:0000313" key="2">
    <source>
        <dbReference type="EMBL" id="GBO03553.1"/>
    </source>
</evidence>